<dbReference type="SUPFAM" id="SSF51110">
    <property type="entry name" value="alpha-D-mannose-specific plant lectins"/>
    <property type="match status" value="1"/>
</dbReference>
<dbReference type="Gene3D" id="2.90.10.10">
    <property type="entry name" value="Bulb-type lectin domain"/>
    <property type="match status" value="1"/>
</dbReference>
<feature type="transmembrane region" description="Helical" evidence="2">
    <location>
        <begin position="58"/>
        <end position="80"/>
    </location>
</feature>
<sequence length="200" mass="20912">MNAPTMGHRQAVHSPEDADHYSPQPALTGGFLLDAAVATRWSFLATPSEPGRGRRPGWLLTTAIAAAAVVVVVVVVAVHFGTQRSSADSSPSAQGRPSGSAASPTAGKKPSASTQGPQGSQKPQGPQKPQEKGAALKVIEATFELPTGKSVVAGARSLIMQEDGNLVVHDQDRKPRWAAMTKGENNSARFQTDATCRLQQ</sequence>
<feature type="compositionally biased region" description="Polar residues" evidence="1">
    <location>
        <begin position="83"/>
        <end position="103"/>
    </location>
</feature>
<feature type="region of interest" description="Disordered" evidence="1">
    <location>
        <begin position="83"/>
        <end position="133"/>
    </location>
</feature>
<evidence type="ECO:0000256" key="2">
    <source>
        <dbReference type="SAM" id="Phobius"/>
    </source>
</evidence>
<reference evidence="3" key="2">
    <citation type="journal article" date="1996" name="Gene">
        <title>Organisation of the biosynthetic gene cluster for rapamycin in Streptomyces hygroscopicus: analysis of genes flanking the polyketide synthase.</title>
        <authorList>
            <person name="Molnar I."/>
            <person name="Aparicio J.F."/>
            <person name="Haydock S.F."/>
            <person name="Khaw L.E."/>
            <person name="Schwecke T."/>
            <person name="Konig A."/>
            <person name="Staunton J."/>
            <person name="Leadlay P.F."/>
        </authorList>
    </citation>
    <scope>NUCLEOTIDE SEQUENCE</scope>
    <source>
        <strain evidence="3">NRRL 5491</strain>
    </source>
</reference>
<reference evidence="3" key="1">
    <citation type="journal article" date="1995" name="Proc. Natl. Acad. Sci. U.S.A.">
        <title>The biosynthetic gene cluster for the polyketide immunosuppressant rapamycin.</title>
        <authorList>
            <person name="Schwecke T."/>
            <person name="Aparicio J.F."/>
            <person name="Molnar I."/>
            <person name="Koenig A."/>
            <person name="Khaw L.E."/>
            <person name="Haydock S.F."/>
            <person name="Oliynyk M."/>
            <person name="Caffrey P."/>
            <person name="Cortes J."/>
            <person name="Lester J.B."/>
            <person name="Boehm G.A."/>
            <person name="Staunton J."/>
            <person name="Leadlay P.F."/>
        </authorList>
    </citation>
    <scope>NUCLEOTIDE SEQUENCE</scope>
    <source>
        <strain evidence="3">NRRL 5491</strain>
    </source>
</reference>
<keyword evidence="2" id="KW-0472">Membrane</keyword>
<name>Q54294_STRHY</name>
<dbReference type="PIR" id="T30223">
    <property type="entry name" value="T30223"/>
</dbReference>
<reference evidence="3" key="3">
    <citation type="journal article" date="1996" name="Gene">
        <title>Organization of the biosynthetic gene cluster for rapamycin in Streptomyces hygroscopicus: analysis of the enzymatic domains in the modular polyketide synthase.</title>
        <authorList>
            <person name="Aparicio J.F."/>
            <person name="Molnar I."/>
            <person name="Schwecke T."/>
            <person name="Koenig A."/>
            <person name="Haydock S.F."/>
            <person name="Khaw L.E."/>
            <person name="Staunton J."/>
            <person name="Leadlay P.F."/>
            <person name="Staunton J."/>
            <person name="Leadlay P.F."/>
        </authorList>
    </citation>
    <scope>NUCLEOTIDE SEQUENCE</scope>
    <source>
        <strain evidence="3">NRRL 5491</strain>
    </source>
</reference>
<dbReference type="InterPro" id="IPR036426">
    <property type="entry name" value="Bulb-type_lectin_dom_sf"/>
</dbReference>
<organism evidence="3">
    <name type="scientific">Streptomyces hygroscopicus</name>
    <dbReference type="NCBI Taxonomy" id="1912"/>
    <lineage>
        <taxon>Bacteria</taxon>
        <taxon>Bacillati</taxon>
        <taxon>Actinomycetota</taxon>
        <taxon>Actinomycetes</taxon>
        <taxon>Kitasatosporales</taxon>
        <taxon>Streptomycetaceae</taxon>
        <taxon>Streptomyces</taxon>
        <taxon>Streptomyces violaceusniger group</taxon>
    </lineage>
</organism>
<feature type="region of interest" description="Disordered" evidence="1">
    <location>
        <begin position="1"/>
        <end position="25"/>
    </location>
</feature>
<keyword evidence="2" id="KW-0812">Transmembrane</keyword>
<evidence type="ECO:0000313" key="3">
    <source>
        <dbReference type="EMBL" id="CAA60457.1"/>
    </source>
</evidence>
<gene>
    <name evidence="3" type="primary">orfU</name>
</gene>
<feature type="compositionally biased region" description="Low complexity" evidence="1">
    <location>
        <begin position="115"/>
        <end position="128"/>
    </location>
</feature>
<proteinExistence type="predicted"/>
<accession>Q54294</accession>
<evidence type="ECO:0000256" key="1">
    <source>
        <dbReference type="SAM" id="MobiDB-lite"/>
    </source>
</evidence>
<dbReference type="AlphaFoldDB" id="Q54294"/>
<protein>
    <submittedName>
        <fullName evidence="3">OrfU protein</fullName>
    </submittedName>
</protein>
<keyword evidence="2" id="KW-1133">Transmembrane helix</keyword>
<dbReference type="EMBL" id="X86780">
    <property type="protein sequence ID" value="CAA60457.1"/>
    <property type="molecule type" value="Genomic_DNA"/>
</dbReference>